<evidence type="ECO:0000256" key="5">
    <source>
        <dbReference type="ARBA" id="ARBA00023015"/>
    </source>
</evidence>
<dbReference type="PANTHER" id="PTHR31221">
    <property type="entry name" value="WRKY TRANSCRIPTION FACTOR PROTEIN 1-RELATED"/>
    <property type="match status" value="1"/>
</dbReference>
<dbReference type="AlphaFoldDB" id="A0AAN7L122"/>
<sequence>MAEKQEARKPPRPTITLPPRPSMDNFAGFTSSPGPLSLVSSFLSDNPFESSPDFWSFSQLLAGAMNSPLAVMASVQTPPLRVGDNPSGAPSMEAKSGDGAEKNSGFKQNRPMGLAVVRSPFFTVPPGLSPSGLLYSPGLLSCQSSFGMSHQQALAQVTAQATLTQSHISMLPNSQPANLESESLFTQEPPSAPTEAIQQTQASAPSLVSSGAFAEASDITNSSVRTESLPIPVDKPAEDGYNWRKYGQKQVKGCEYPRSYYKCTHPNCPTKKIVERSLDGRITEIVYKGHHNHDVPQPSRRSKEANGLSGSTQSNAKPEVDPHRPMGTLNQIESAQAMPIRDQEFTQAITTMQTSGSINNEEVNDAGTITIGDDDEPHPKRRNLEAASSAAPRTVAEGKIVLQTRSEVDLLDDGYRWRKYGQKVVKGNPHPRSYYKCTFAGCNVRKHVERAAADPKAVITTYEGKHNHSVPGARGSSHTTANPNQVSGLNSRTVEAQYHALHDGVGYGNNQQPALLRLKEEKVAS</sequence>
<comment type="caution">
    <text evidence="12">The sequence shown here is derived from an EMBL/GenBank/DDBJ whole genome shotgun (WGS) entry which is preliminary data.</text>
</comment>
<evidence type="ECO:0000256" key="8">
    <source>
        <dbReference type="ARBA" id="ARBA00023242"/>
    </source>
</evidence>
<feature type="region of interest" description="Disordered" evidence="10">
    <location>
        <begin position="353"/>
        <end position="391"/>
    </location>
</feature>
<feature type="region of interest" description="Disordered" evidence="10">
    <location>
        <begin position="1"/>
        <end position="29"/>
    </location>
</feature>
<dbReference type="GO" id="GO:0046872">
    <property type="term" value="F:metal ion binding"/>
    <property type="evidence" value="ECO:0007669"/>
    <property type="project" value="UniProtKB-KW"/>
</dbReference>
<dbReference type="GO" id="GO:0043565">
    <property type="term" value="F:sequence-specific DNA binding"/>
    <property type="evidence" value="ECO:0007669"/>
    <property type="project" value="InterPro"/>
</dbReference>
<organism evidence="12 13">
    <name type="scientific">Trapa incisa</name>
    <dbReference type="NCBI Taxonomy" id="236973"/>
    <lineage>
        <taxon>Eukaryota</taxon>
        <taxon>Viridiplantae</taxon>
        <taxon>Streptophyta</taxon>
        <taxon>Embryophyta</taxon>
        <taxon>Tracheophyta</taxon>
        <taxon>Spermatophyta</taxon>
        <taxon>Magnoliopsida</taxon>
        <taxon>eudicotyledons</taxon>
        <taxon>Gunneridae</taxon>
        <taxon>Pentapetalae</taxon>
        <taxon>rosids</taxon>
        <taxon>malvids</taxon>
        <taxon>Myrtales</taxon>
        <taxon>Lythraceae</taxon>
        <taxon>Trapa</taxon>
    </lineage>
</organism>
<evidence type="ECO:0000256" key="6">
    <source>
        <dbReference type="ARBA" id="ARBA00023125"/>
    </source>
</evidence>
<dbReference type="InterPro" id="IPR036576">
    <property type="entry name" value="WRKY_dom_sf"/>
</dbReference>
<name>A0AAN7L122_9MYRT</name>
<dbReference type="FunFam" id="2.20.25.80:FF:000006">
    <property type="entry name" value="WRKY transcription factor"/>
    <property type="match status" value="1"/>
</dbReference>
<evidence type="ECO:0000256" key="1">
    <source>
        <dbReference type="ARBA" id="ARBA00004123"/>
    </source>
</evidence>
<dbReference type="Gene3D" id="2.20.25.80">
    <property type="entry name" value="WRKY domain"/>
    <property type="match status" value="2"/>
</dbReference>
<dbReference type="SUPFAM" id="SSF118290">
    <property type="entry name" value="WRKY DNA-binding domain"/>
    <property type="match status" value="2"/>
</dbReference>
<keyword evidence="6" id="KW-0238">DNA-binding</keyword>
<keyword evidence="4" id="KW-0862">Zinc</keyword>
<comment type="similarity">
    <text evidence="9">Belongs to the WRKY group I family.</text>
</comment>
<dbReference type="Proteomes" id="UP001345219">
    <property type="component" value="Chromosome 22"/>
</dbReference>
<keyword evidence="2" id="KW-0479">Metal-binding</keyword>
<dbReference type="PANTHER" id="PTHR31221:SF130">
    <property type="entry name" value="WRKY TRANSCRIPTION FACTOR 3-RELATED"/>
    <property type="match status" value="1"/>
</dbReference>
<evidence type="ECO:0000256" key="3">
    <source>
        <dbReference type="ARBA" id="ARBA00022737"/>
    </source>
</evidence>
<evidence type="ECO:0000256" key="9">
    <source>
        <dbReference type="ARBA" id="ARBA00061157"/>
    </source>
</evidence>
<feature type="region of interest" description="Disordered" evidence="10">
    <location>
        <begin position="466"/>
        <end position="486"/>
    </location>
</feature>
<feature type="region of interest" description="Disordered" evidence="10">
    <location>
        <begin position="171"/>
        <end position="204"/>
    </location>
</feature>
<feature type="domain" description="WRKY" evidence="11">
    <location>
        <begin position="406"/>
        <end position="471"/>
    </location>
</feature>
<keyword evidence="3" id="KW-0677">Repeat</keyword>
<dbReference type="EMBL" id="JAXIOK010000004">
    <property type="protein sequence ID" value="KAK4772851.1"/>
    <property type="molecule type" value="Genomic_DNA"/>
</dbReference>
<keyword evidence="7" id="KW-0804">Transcription</keyword>
<protein>
    <recommendedName>
        <fullName evidence="11">WRKY domain-containing protein</fullName>
    </recommendedName>
</protein>
<keyword evidence="8" id="KW-0539">Nucleus</keyword>
<gene>
    <name evidence="12" type="ORF">SAY87_027870</name>
</gene>
<evidence type="ECO:0000313" key="12">
    <source>
        <dbReference type="EMBL" id="KAK4772851.1"/>
    </source>
</evidence>
<evidence type="ECO:0000256" key="10">
    <source>
        <dbReference type="SAM" id="MobiDB-lite"/>
    </source>
</evidence>
<dbReference type="FunFam" id="2.20.25.80:FF:000003">
    <property type="entry name" value="WRKY transcription factor 57"/>
    <property type="match status" value="1"/>
</dbReference>
<dbReference type="InterPro" id="IPR003657">
    <property type="entry name" value="WRKY_dom"/>
</dbReference>
<dbReference type="GO" id="GO:0003700">
    <property type="term" value="F:DNA-binding transcription factor activity"/>
    <property type="evidence" value="ECO:0007669"/>
    <property type="project" value="InterPro"/>
</dbReference>
<feature type="domain" description="WRKY" evidence="11">
    <location>
        <begin position="238"/>
        <end position="296"/>
    </location>
</feature>
<feature type="compositionally biased region" description="Pro residues" evidence="10">
    <location>
        <begin position="12"/>
        <end position="21"/>
    </location>
</feature>
<dbReference type="InterPro" id="IPR044810">
    <property type="entry name" value="WRKY_plant"/>
</dbReference>
<feature type="region of interest" description="Disordered" evidence="10">
    <location>
        <begin position="82"/>
        <end position="107"/>
    </location>
</feature>
<evidence type="ECO:0000256" key="7">
    <source>
        <dbReference type="ARBA" id="ARBA00023163"/>
    </source>
</evidence>
<feature type="region of interest" description="Disordered" evidence="10">
    <location>
        <begin position="288"/>
        <end position="327"/>
    </location>
</feature>
<accession>A0AAN7L122</accession>
<evidence type="ECO:0000313" key="13">
    <source>
        <dbReference type="Proteomes" id="UP001345219"/>
    </source>
</evidence>
<reference evidence="12 13" key="1">
    <citation type="journal article" date="2023" name="Hortic Res">
        <title>Pangenome of water caltrop reveals structural variations and asymmetric subgenome divergence after allopolyploidization.</title>
        <authorList>
            <person name="Zhang X."/>
            <person name="Chen Y."/>
            <person name="Wang L."/>
            <person name="Yuan Y."/>
            <person name="Fang M."/>
            <person name="Shi L."/>
            <person name="Lu R."/>
            <person name="Comes H.P."/>
            <person name="Ma Y."/>
            <person name="Chen Y."/>
            <person name="Huang G."/>
            <person name="Zhou Y."/>
            <person name="Zheng Z."/>
            <person name="Qiu Y."/>
        </authorList>
    </citation>
    <scope>NUCLEOTIDE SEQUENCE [LARGE SCALE GENOMIC DNA]</scope>
    <source>
        <tissue evidence="12">Roots</tissue>
    </source>
</reference>
<keyword evidence="5" id="KW-0805">Transcription regulation</keyword>
<dbReference type="Pfam" id="PF03106">
    <property type="entry name" value="WRKY"/>
    <property type="match status" value="2"/>
</dbReference>
<proteinExistence type="inferred from homology"/>
<dbReference type="GO" id="GO:0005634">
    <property type="term" value="C:nucleus"/>
    <property type="evidence" value="ECO:0007669"/>
    <property type="project" value="UniProtKB-SubCell"/>
</dbReference>
<dbReference type="PROSITE" id="PS50811">
    <property type="entry name" value="WRKY"/>
    <property type="match status" value="2"/>
</dbReference>
<evidence type="ECO:0000256" key="4">
    <source>
        <dbReference type="ARBA" id="ARBA00022833"/>
    </source>
</evidence>
<evidence type="ECO:0000256" key="2">
    <source>
        <dbReference type="ARBA" id="ARBA00022723"/>
    </source>
</evidence>
<dbReference type="SMART" id="SM00774">
    <property type="entry name" value="WRKY"/>
    <property type="match status" value="2"/>
</dbReference>
<evidence type="ECO:0000259" key="11">
    <source>
        <dbReference type="PROSITE" id="PS50811"/>
    </source>
</evidence>
<feature type="compositionally biased region" description="Polar residues" evidence="10">
    <location>
        <begin position="476"/>
        <end position="486"/>
    </location>
</feature>
<keyword evidence="13" id="KW-1185">Reference proteome</keyword>
<comment type="subcellular location">
    <subcellularLocation>
        <location evidence="1">Nucleus</location>
    </subcellularLocation>
</comment>
<feature type="compositionally biased region" description="Polar residues" evidence="10">
    <location>
        <begin position="171"/>
        <end position="189"/>
    </location>
</feature>